<proteinExistence type="predicted"/>
<evidence type="ECO:0008006" key="5">
    <source>
        <dbReference type="Google" id="ProtNLM"/>
    </source>
</evidence>
<reference evidence="4" key="1">
    <citation type="journal article" date="2015" name="Proc. Natl. Acad. Sci. U.S.A.">
        <title>Genome sequence of the Asian Tiger mosquito, Aedes albopictus, reveals insights into its biology, genetics, and evolution.</title>
        <authorList>
            <person name="Chen X.G."/>
            <person name="Jiang X."/>
            <person name="Gu J."/>
            <person name="Xu M."/>
            <person name="Wu Y."/>
            <person name="Deng Y."/>
            <person name="Zhang C."/>
            <person name="Bonizzoni M."/>
            <person name="Dermauw W."/>
            <person name="Vontas J."/>
            <person name="Armbruster P."/>
            <person name="Huang X."/>
            <person name="Yang Y."/>
            <person name="Zhang H."/>
            <person name="He W."/>
            <person name="Peng H."/>
            <person name="Liu Y."/>
            <person name="Wu K."/>
            <person name="Chen J."/>
            <person name="Lirakis M."/>
            <person name="Topalis P."/>
            <person name="Van Leeuwen T."/>
            <person name="Hall A.B."/>
            <person name="Jiang X."/>
            <person name="Thorpe C."/>
            <person name="Mueller R.L."/>
            <person name="Sun C."/>
            <person name="Waterhouse R.M."/>
            <person name="Yan G."/>
            <person name="Tu Z.J."/>
            <person name="Fang X."/>
            <person name="James A.A."/>
        </authorList>
    </citation>
    <scope>NUCLEOTIDE SEQUENCE [LARGE SCALE GENOMIC DNA]</scope>
    <source>
        <strain evidence="4">Foshan</strain>
    </source>
</reference>
<evidence type="ECO:0000256" key="2">
    <source>
        <dbReference type="SAM" id="MobiDB-lite"/>
    </source>
</evidence>
<organism evidence="3 4">
    <name type="scientific">Aedes albopictus</name>
    <name type="common">Asian tiger mosquito</name>
    <name type="synonym">Stegomyia albopicta</name>
    <dbReference type="NCBI Taxonomy" id="7160"/>
    <lineage>
        <taxon>Eukaryota</taxon>
        <taxon>Metazoa</taxon>
        <taxon>Ecdysozoa</taxon>
        <taxon>Arthropoda</taxon>
        <taxon>Hexapoda</taxon>
        <taxon>Insecta</taxon>
        <taxon>Pterygota</taxon>
        <taxon>Neoptera</taxon>
        <taxon>Endopterygota</taxon>
        <taxon>Diptera</taxon>
        <taxon>Nematocera</taxon>
        <taxon>Culicoidea</taxon>
        <taxon>Culicidae</taxon>
        <taxon>Culicinae</taxon>
        <taxon>Aedini</taxon>
        <taxon>Aedes</taxon>
        <taxon>Stegomyia</taxon>
    </lineage>
</organism>
<dbReference type="Proteomes" id="UP000069940">
    <property type="component" value="Unassembled WGS sequence"/>
</dbReference>
<evidence type="ECO:0000313" key="3">
    <source>
        <dbReference type="EnsemblMetazoa" id="AALFPA23_000037.P46"/>
    </source>
</evidence>
<feature type="compositionally biased region" description="Low complexity" evidence="2">
    <location>
        <begin position="642"/>
        <end position="661"/>
    </location>
</feature>
<evidence type="ECO:0000256" key="1">
    <source>
        <dbReference type="SAM" id="Coils"/>
    </source>
</evidence>
<keyword evidence="1" id="KW-0175">Coiled coil</keyword>
<name>A0ABM1XIM7_AEDAL</name>
<feature type="region of interest" description="Disordered" evidence="2">
    <location>
        <begin position="594"/>
        <end position="673"/>
    </location>
</feature>
<protein>
    <recommendedName>
        <fullName evidence="5">DUF4806 domain-containing protein</fullName>
    </recommendedName>
</protein>
<dbReference type="GeneID" id="134285509"/>
<evidence type="ECO:0000313" key="4">
    <source>
        <dbReference type="Proteomes" id="UP000069940"/>
    </source>
</evidence>
<accession>A0ABM1XIM7</accession>
<dbReference type="RefSeq" id="XP_062702352.1">
    <property type="nucleotide sequence ID" value="XM_062846368.1"/>
</dbReference>
<feature type="coiled-coil region" evidence="1">
    <location>
        <begin position="390"/>
        <end position="417"/>
    </location>
</feature>
<dbReference type="EnsemblMetazoa" id="AALFPA23_000037.R46">
    <property type="protein sequence ID" value="AALFPA23_000037.P46"/>
    <property type="gene ID" value="AALFPA23_000037"/>
</dbReference>
<reference evidence="3" key="2">
    <citation type="submission" date="2025-05" db="UniProtKB">
        <authorList>
            <consortium name="EnsemblMetazoa"/>
        </authorList>
    </citation>
    <scope>IDENTIFICATION</scope>
    <source>
        <strain evidence="3">Foshan</strain>
    </source>
</reference>
<feature type="region of interest" description="Disordered" evidence="2">
    <location>
        <begin position="87"/>
        <end position="107"/>
    </location>
</feature>
<keyword evidence="4" id="KW-1185">Reference proteome</keyword>
<sequence length="673" mass="74119">MSFCIVQTRKTKKSLPSMTVVPANWVEDKFVFWPPSNLVSLSKNENSMPEKLTWKKQKCKLAGRAQTFQLAEEMMALLEKVTDSEDAVEMGHGTRTTPARKQPKFKSKSYKLAPPAAAVADDGAPSSKIAKVTPSEDISHQSTPNTGPEMLVVNVNSATASEPKVASSNRPCRLTDPRLHAVFDTGSNTMQLDSNAPIPSAISADRTSAQLTFPKQFSIRSQSSTNAQPLPVNVVSTHDAHTSAINAVSNTRSISTPGTCLEIMNSAATATLTRNTASALPQQVQISHTGSVTGNKQAGSVYNISSDSIGTNSVHQPISIPVVMGNDGIQYAQLANGYYYALTDSSEAAEAPTSNVIKQDEVDLGIDNELNSFNSPSPALDNSHDVLIELRKINDRLNNFERNLSEIASELRKANDRLDVQEGLLVKTTEFMANFNRLMAMKNMNDATPIANRQEEDFSEFENIPKIDSDESFKAFERGLAERAFSEKFFRYLHSIYSLNGKRDSGPLFRTIMRKLLAPNVLIPYSWKGNKRTKKGSTGDSGANMNFQETFPNFIKTIHQVLHAADYSTTREQNDNLFKNLLRYKVLELKRYESGNGERRASSSRKRQKRQVKEDTAPVESANHANHDEPCDAPSKTFQEAQQLLPLNQSQSSENSSENESGTGDDASFGSDE</sequence>